<proteinExistence type="predicted"/>
<evidence type="ECO:0000256" key="1">
    <source>
        <dbReference type="SAM" id="MobiDB-lite"/>
    </source>
</evidence>
<sequence length="168" mass="18447">MALSFQNSLFLLGCALAAVVLLHRPAEVESMQLEGANRSVDRQVDEEDYAVSPDLDAEGGVSFSEMDADALADKLEADDDDSEFAATGDDEADLDEEEEDGLQEGESEESSFLEGDEDEEIEGEEIDLSQMNEEDVSAVMEMLSPEEQAAFQEMLNEHKSNNNREGEL</sequence>
<organism evidence="3 4">
    <name type="scientific">Eimeria acervulina</name>
    <name type="common">Coccidian parasite</name>
    <dbReference type="NCBI Taxonomy" id="5801"/>
    <lineage>
        <taxon>Eukaryota</taxon>
        <taxon>Sar</taxon>
        <taxon>Alveolata</taxon>
        <taxon>Apicomplexa</taxon>
        <taxon>Conoidasida</taxon>
        <taxon>Coccidia</taxon>
        <taxon>Eucoccidiorida</taxon>
        <taxon>Eimeriorina</taxon>
        <taxon>Eimeriidae</taxon>
        <taxon>Eimeria</taxon>
    </lineage>
</organism>
<dbReference type="OMA" id="EHKANNT"/>
<accession>U6GFV1</accession>
<gene>
    <name evidence="3" type="ORF">EAH_00039290</name>
</gene>
<keyword evidence="2" id="KW-0732">Signal</keyword>
<feature type="signal peptide" evidence="2">
    <location>
        <begin position="1"/>
        <end position="17"/>
    </location>
</feature>
<protein>
    <submittedName>
        <fullName evidence="3">Uncharacterized protein</fullName>
    </submittedName>
</protein>
<dbReference type="VEuPathDB" id="ToxoDB:EAH_00039290"/>
<name>U6GFV1_EIMAC</name>
<dbReference type="GeneID" id="25271999"/>
<reference evidence="3" key="1">
    <citation type="submission" date="2013-10" db="EMBL/GenBank/DDBJ databases">
        <title>Genomic analysis of the causative agents of coccidiosis in chickens.</title>
        <authorList>
            <person name="Reid A.J."/>
            <person name="Blake D."/>
            <person name="Billington K."/>
            <person name="Browne H."/>
            <person name="Dunn M."/>
            <person name="Hung S."/>
            <person name="Kawahara F."/>
            <person name="Miranda-Saavedra D."/>
            <person name="Mourier T."/>
            <person name="Nagra H."/>
            <person name="Otto T.D."/>
            <person name="Rawlings N."/>
            <person name="Sanchez A."/>
            <person name="Sanders M."/>
            <person name="Subramaniam C."/>
            <person name="Tay Y."/>
            <person name="Dear P."/>
            <person name="Doerig C."/>
            <person name="Gruber A."/>
            <person name="Parkinson J."/>
            <person name="Shirley M."/>
            <person name="Wan K.L."/>
            <person name="Berriman M."/>
            <person name="Tomley F."/>
            <person name="Pain A."/>
        </authorList>
    </citation>
    <scope>NUCLEOTIDE SEQUENCE</scope>
    <source>
        <strain evidence="3">Houghton</strain>
    </source>
</reference>
<dbReference type="RefSeq" id="XP_013250812.1">
    <property type="nucleotide sequence ID" value="XM_013395358.1"/>
</dbReference>
<dbReference type="AlphaFoldDB" id="U6GFV1"/>
<dbReference type="Proteomes" id="UP000018050">
    <property type="component" value="Unassembled WGS sequence"/>
</dbReference>
<feature type="region of interest" description="Disordered" evidence="1">
    <location>
        <begin position="37"/>
        <end position="134"/>
    </location>
</feature>
<evidence type="ECO:0000313" key="4">
    <source>
        <dbReference type="Proteomes" id="UP000018050"/>
    </source>
</evidence>
<dbReference type="EMBL" id="HG670957">
    <property type="protein sequence ID" value="CDI79025.1"/>
    <property type="molecule type" value="Genomic_DNA"/>
</dbReference>
<keyword evidence="4" id="KW-1185">Reference proteome</keyword>
<feature type="compositionally biased region" description="Acidic residues" evidence="1">
    <location>
        <begin position="66"/>
        <end position="134"/>
    </location>
</feature>
<feature type="chain" id="PRO_5004671131" evidence="2">
    <location>
        <begin position="18"/>
        <end position="168"/>
    </location>
</feature>
<evidence type="ECO:0000313" key="3">
    <source>
        <dbReference type="EMBL" id="CDI79025.1"/>
    </source>
</evidence>
<dbReference type="OrthoDB" id="348837at2759"/>
<evidence type="ECO:0000256" key="2">
    <source>
        <dbReference type="SAM" id="SignalP"/>
    </source>
</evidence>
<reference evidence="3" key="2">
    <citation type="submission" date="2013-10" db="EMBL/GenBank/DDBJ databases">
        <authorList>
            <person name="Aslett M."/>
        </authorList>
    </citation>
    <scope>NUCLEOTIDE SEQUENCE</scope>
    <source>
        <strain evidence="3">Houghton</strain>
    </source>
</reference>